<evidence type="ECO:0000259" key="3">
    <source>
        <dbReference type="Pfam" id="PF16169"/>
    </source>
</evidence>
<comment type="caution">
    <text evidence="4">The sequence shown here is derived from an EMBL/GenBank/DDBJ whole genome shotgun (WGS) entry which is preliminary data.</text>
</comment>
<feature type="transmembrane region" description="Helical" evidence="1">
    <location>
        <begin position="33"/>
        <end position="53"/>
    </location>
</feature>
<dbReference type="Pfam" id="PF14399">
    <property type="entry name" value="BtrH_N"/>
    <property type="match status" value="1"/>
</dbReference>
<gene>
    <name evidence="4" type="ORF">DRF58_07390</name>
</gene>
<protein>
    <submittedName>
        <fullName evidence="4">Peptidase</fullName>
    </submittedName>
</protein>
<keyword evidence="1" id="KW-0812">Transmembrane</keyword>
<evidence type="ECO:0000256" key="1">
    <source>
        <dbReference type="SAM" id="Phobius"/>
    </source>
</evidence>
<dbReference type="EMBL" id="QNUG01000012">
    <property type="protein sequence ID" value="REC71073.1"/>
    <property type="molecule type" value="Genomic_DNA"/>
</dbReference>
<dbReference type="InterPro" id="IPR032369">
    <property type="entry name" value="DUF4872"/>
</dbReference>
<evidence type="ECO:0000313" key="4">
    <source>
        <dbReference type="EMBL" id="REC71073.1"/>
    </source>
</evidence>
<dbReference type="OrthoDB" id="4075615at2"/>
<keyword evidence="1" id="KW-1133">Transmembrane helix</keyword>
<reference evidence="4 5" key="1">
    <citation type="journal article" date="2006" name="Int. J. Syst. Evol. Microbiol.">
        <title>Chryseobacterium hispanicum sp. nov., isolated from the drinking water distribution system of Sevilla, Spain.</title>
        <authorList>
            <person name="Gallego V."/>
            <person name="Garcia M.T."/>
            <person name="Ventosa A."/>
        </authorList>
    </citation>
    <scope>NUCLEOTIDE SEQUENCE [LARGE SCALE GENOMIC DNA]</scope>
    <source>
        <strain evidence="4 5">KCTC 22104</strain>
    </source>
</reference>
<keyword evidence="1" id="KW-0472">Membrane</keyword>
<organism evidence="4 5">
    <name type="scientific">Epilithonimonas hispanica</name>
    <dbReference type="NCBI Taxonomy" id="358687"/>
    <lineage>
        <taxon>Bacteria</taxon>
        <taxon>Pseudomonadati</taxon>
        <taxon>Bacteroidota</taxon>
        <taxon>Flavobacteriia</taxon>
        <taxon>Flavobacteriales</taxon>
        <taxon>Weeksellaceae</taxon>
        <taxon>Chryseobacterium group</taxon>
        <taxon>Epilithonimonas</taxon>
    </lineage>
</organism>
<dbReference type="InterPro" id="IPR026935">
    <property type="entry name" value="BtrH_N"/>
</dbReference>
<accession>A0A3D9CZ89</accession>
<evidence type="ECO:0000313" key="5">
    <source>
        <dbReference type="Proteomes" id="UP000256326"/>
    </source>
</evidence>
<name>A0A3D9CZ89_9FLAO</name>
<dbReference type="Pfam" id="PF16169">
    <property type="entry name" value="DUF4872"/>
    <property type="match status" value="1"/>
</dbReference>
<sequence length="343" mass="39006">MQINFEHHQTAHCENGVASNLLLNRGLKLSEPVIFGIGSGLFFVYLPFLKVNFAPGFSYRPMPGAIFSKAAKRLGIKIKRQKFSNPKEAQTALEKNLENNIPTGLQVGVFNLTYFPEEYKFHFNAHNLVVYGKENGRFLISDPVMDFATSLSEAELEKVRYAKGALPPKGHMYFPTHIPENINLEEAIKKGIKDTCKNMLAPVPLIGVKAMRWVAKSIPKWAEKKGTKVTNHYLGQLIRMQEEIGTGGGGFRFIYGAFLQEASVILKNDELKELSKEITRIGDLWRDFAVDIARVYKNRNSKSDIYNQLSKSMLHIADLEEAFYKKLRKAIYFGTYHRNKKPL</sequence>
<dbReference type="Proteomes" id="UP000256326">
    <property type="component" value="Unassembled WGS sequence"/>
</dbReference>
<proteinExistence type="predicted"/>
<dbReference type="RefSeq" id="WP_116034263.1">
    <property type="nucleotide sequence ID" value="NZ_JBHLVV010000101.1"/>
</dbReference>
<keyword evidence="5" id="KW-1185">Reference proteome</keyword>
<feature type="domain" description="Butirosin biosynthesis protein H N-terminal" evidence="2">
    <location>
        <begin position="12"/>
        <end position="143"/>
    </location>
</feature>
<feature type="domain" description="DUF4872" evidence="3">
    <location>
        <begin position="155"/>
        <end position="327"/>
    </location>
</feature>
<evidence type="ECO:0000259" key="2">
    <source>
        <dbReference type="Pfam" id="PF14399"/>
    </source>
</evidence>
<dbReference type="AlphaFoldDB" id="A0A3D9CZ89"/>